<dbReference type="InterPro" id="IPR011010">
    <property type="entry name" value="DNA_brk_join_enz"/>
</dbReference>
<evidence type="ECO:0000313" key="6">
    <source>
        <dbReference type="Proteomes" id="UP001500968"/>
    </source>
</evidence>
<comment type="caution">
    <text evidence="5">The sequence shown here is derived from an EMBL/GenBank/DDBJ whole genome shotgun (WGS) entry which is preliminary data.</text>
</comment>
<dbReference type="InterPro" id="IPR025269">
    <property type="entry name" value="SAM-like_dom"/>
</dbReference>
<evidence type="ECO:0000256" key="2">
    <source>
        <dbReference type="ARBA" id="ARBA00023172"/>
    </source>
</evidence>
<name>A0ABP7U4W1_9FLAO</name>
<gene>
    <name evidence="5" type="ORF">GCM10022386_21910</name>
</gene>
<dbReference type="Pfam" id="PF13102">
    <property type="entry name" value="Phage_int_SAM_5"/>
    <property type="match status" value="1"/>
</dbReference>
<dbReference type="Pfam" id="PF00589">
    <property type="entry name" value="Phage_integrase"/>
    <property type="match status" value="1"/>
</dbReference>
<dbReference type="RefSeq" id="WP_324690031.1">
    <property type="nucleotide sequence ID" value="NZ_BAABCR010000015.1"/>
</dbReference>
<keyword evidence="1" id="KW-0238">DNA-binding</keyword>
<proteinExistence type="predicted"/>
<dbReference type="InterPro" id="IPR050090">
    <property type="entry name" value="Tyrosine_recombinase_XerCD"/>
</dbReference>
<protein>
    <submittedName>
        <fullName evidence="5">Phage integrase SAM-like domain-containing protein</fullName>
    </submittedName>
</protein>
<dbReference type="PANTHER" id="PTHR30349">
    <property type="entry name" value="PHAGE INTEGRASE-RELATED"/>
    <property type="match status" value="1"/>
</dbReference>
<feature type="domain" description="Tyr recombinase" evidence="3">
    <location>
        <begin position="231"/>
        <end position="412"/>
    </location>
</feature>
<accession>A0ABP7U4W1</accession>
<keyword evidence="2" id="KW-0233">DNA recombination</keyword>
<evidence type="ECO:0000256" key="1">
    <source>
        <dbReference type="ARBA" id="ARBA00023125"/>
    </source>
</evidence>
<dbReference type="SUPFAM" id="SSF56349">
    <property type="entry name" value="DNA breaking-rejoining enzymes"/>
    <property type="match status" value="1"/>
</dbReference>
<sequence length="446" mass="51757">MASVNFRLRSKANKNVAIKVYLSTGRNNLIELNTGFTINPKDWSDTTNRPKQNTDTNKQLFNELKKLDSYIFNNLNTDLSKGVLIDKFWLQNQINECFKRVEKIDSGLLKNHIQYIIDNANTRKIVGSPKIGISESRIKGYETFKKIIEDYEKKSLKKQIHLLDINKSFVDKFINWLINSKHYSKNYAGKQIDNLKTVCLDASKMEIQTNPYIKQIQGFTEPNDERFIVTLSFDELEQIRTCNKLTNEAHINARKWILIGCEIGQRGGDLLNITRENIRYKGGRMYLDLIQQKTKKSVTIGIINPHVIDILENEFPYKVSSQKLNEHIKKVCQLAEINEIVEGKKLNPNAKKENPESMRKIRGFYPKWELVTSHTFRRSFATNYYKKIPTAVLIGITGHSKESLFLDYINKSEDKDANADLFMQFYEQLNKDKAPELKVIKNGTND</sequence>
<evidence type="ECO:0000259" key="4">
    <source>
        <dbReference type="Pfam" id="PF13102"/>
    </source>
</evidence>
<dbReference type="EMBL" id="BAABCR010000015">
    <property type="protein sequence ID" value="GAA4036029.1"/>
    <property type="molecule type" value="Genomic_DNA"/>
</dbReference>
<organism evidence="5 6">
    <name type="scientific">Flavobacterium cheonhonense</name>
    <dbReference type="NCBI Taxonomy" id="706185"/>
    <lineage>
        <taxon>Bacteria</taxon>
        <taxon>Pseudomonadati</taxon>
        <taxon>Bacteroidota</taxon>
        <taxon>Flavobacteriia</taxon>
        <taxon>Flavobacteriales</taxon>
        <taxon>Flavobacteriaceae</taxon>
        <taxon>Flavobacterium</taxon>
    </lineage>
</organism>
<dbReference type="InterPro" id="IPR010998">
    <property type="entry name" value="Integrase_recombinase_N"/>
</dbReference>
<dbReference type="Gene3D" id="1.10.150.130">
    <property type="match status" value="1"/>
</dbReference>
<evidence type="ECO:0000259" key="3">
    <source>
        <dbReference type="Pfam" id="PF00589"/>
    </source>
</evidence>
<dbReference type="InterPro" id="IPR013762">
    <property type="entry name" value="Integrase-like_cat_sf"/>
</dbReference>
<keyword evidence="6" id="KW-1185">Reference proteome</keyword>
<evidence type="ECO:0000313" key="5">
    <source>
        <dbReference type="EMBL" id="GAA4036029.1"/>
    </source>
</evidence>
<dbReference type="Proteomes" id="UP001500968">
    <property type="component" value="Unassembled WGS sequence"/>
</dbReference>
<dbReference type="Gene3D" id="1.10.443.10">
    <property type="entry name" value="Intergrase catalytic core"/>
    <property type="match status" value="1"/>
</dbReference>
<feature type="domain" description="Phage integrase SAM-like" evidence="4">
    <location>
        <begin position="134"/>
        <end position="211"/>
    </location>
</feature>
<dbReference type="InterPro" id="IPR002104">
    <property type="entry name" value="Integrase_catalytic"/>
</dbReference>
<reference evidence="6" key="1">
    <citation type="journal article" date="2019" name="Int. J. Syst. Evol. Microbiol.">
        <title>The Global Catalogue of Microorganisms (GCM) 10K type strain sequencing project: providing services to taxonomists for standard genome sequencing and annotation.</title>
        <authorList>
            <consortium name="The Broad Institute Genomics Platform"/>
            <consortium name="The Broad Institute Genome Sequencing Center for Infectious Disease"/>
            <person name="Wu L."/>
            <person name="Ma J."/>
        </authorList>
    </citation>
    <scope>NUCLEOTIDE SEQUENCE [LARGE SCALE GENOMIC DNA]</scope>
    <source>
        <strain evidence="6">JCM 17064</strain>
    </source>
</reference>